<accession>A0AAE3TCV9</accession>
<keyword evidence="1" id="KW-1133">Transmembrane helix</keyword>
<keyword evidence="1" id="KW-0472">Membrane</keyword>
<dbReference type="Proteomes" id="UP001221302">
    <property type="component" value="Unassembled WGS sequence"/>
</dbReference>
<feature type="transmembrane region" description="Helical" evidence="1">
    <location>
        <begin position="57"/>
        <end position="73"/>
    </location>
</feature>
<evidence type="ECO:0000313" key="3">
    <source>
        <dbReference type="EMBL" id="MDF1610563.1"/>
    </source>
</evidence>
<evidence type="ECO:0000256" key="1">
    <source>
        <dbReference type="SAM" id="Phobius"/>
    </source>
</evidence>
<dbReference type="NCBIfam" id="NF037970">
    <property type="entry name" value="vanZ_1"/>
    <property type="match status" value="1"/>
</dbReference>
<evidence type="ECO:0000313" key="4">
    <source>
        <dbReference type="Proteomes" id="UP001221302"/>
    </source>
</evidence>
<feature type="transmembrane region" description="Helical" evidence="1">
    <location>
        <begin position="20"/>
        <end position="37"/>
    </location>
</feature>
<keyword evidence="4" id="KW-1185">Reference proteome</keyword>
<feature type="transmembrane region" description="Helical" evidence="1">
    <location>
        <begin position="85"/>
        <end position="104"/>
    </location>
</feature>
<name>A0AAE3TCV9_9BACT</name>
<organism evidence="3 4">
    <name type="scientific">Stygiobacter electus</name>
    <dbReference type="NCBI Taxonomy" id="3032292"/>
    <lineage>
        <taxon>Bacteria</taxon>
        <taxon>Pseudomonadati</taxon>
        <taxon>Ignavibacteriota</taxon>
        <taxon>Ignavibacteria</taxon>
        <taxon>Ignavibacteriales</taxon>
        <taxon>Melioribacteraceae</taxon>
        <taxon>Stygiobacter</taxon>
    </lineage>
</organism>
<protein>
    <submittedName>
        <fullName evidence="3">VanZ family protein</fullName>
    </submittedName>
</protein>
<reference evidence="3" key="1">
    <citation type="submission" date="2023-03" db="EMBL/GenBank/DDBJ databases">
        <title>Stygiobacter electus gen. nov., sp. nov., facultatively anaerobic thermotolerant bacterium of the class Ignavibacteria from a well of Yessentuki mineral water deposit.</title>
        <authorList>
            <person name="Podosokorskaya O.A."/>
            <person name="Elcheninov A.G."/>
            <person name="Petrova N.F."/>
            <person name="Zavarzina D.G."/>
            <person name="Kublanov I.V."/>
            <person name="Merkel A.Y."/>
        </authorList>
    </citation>
    <scope>NUCLEOTIDE SEQUENCE</scope>
    <source>
        <strain evidence="3">09-Me</strain>
    </source>
</reference>
<dbReference type="Pfam" id="PF04892">
    <property type="entry name" value="VanZ"/>
    <property type="match status" value="1"/>
</dbReference>
<dbReference type="InterPro" id="IPR006976">
    <property type="entry name" value="VanZ-like"/>
</dbReference>
<feature type="transmembrane region" description="Helical" evidence="1">
    <location>
        <begin position="116"/>
        <end position="134"/>
    </location>
</feature>
<sequence>MQLNFLLIRLYNYLKQNKVLFVYLPLTIYWLIIFIATSLPTIELPNLFKLQDKLEHFLAYFILAIFILFTLHFQDKNLLLKKRLIISSIIILSFYAAIDELHQILIPGRVADFYDWSADVIGGLFGIIISNKIIKAGLSQLAESQ</sequence>
<dbReference type="PANTHER" id="PTHR28008:SF1">
    <property type="entry name" value="DOMAIN PROTEIN, PUTATIVE (AFU_ORTHOLOGUE AFUA_3G10980)-RELATED"/>
    <property type="match status" value="1"/>
</dbReference>
<dbReference type="AlphaFoldDB" id="A0AAE3TCV9"/>
<dbReference type="PANTHER" id="PTHR28008">
    <property type="entry name" value="DOMAIN PROTEIN, PUTATIVE (AFU_ORTHOLOGUE AFUA_3G10980)-RELATED"/>
    <property type="match status" value="1"/>
</dbReference>
<keyword evidence="1" id="KW-0812">Transmembrane</keyword>
<evidence type="ECO:0000259" key="2">
    <source>
        <dbReference type="Pfam" id="PF04892"/>
    </source>
</evidence>
<comment type="caution">
    <text evidence="3">The sequence shown here is derived from an EMBL/GenBank/DDBJ whole genome shotgun (WGS) entry which is preliminary data.</text>
</comment>
<proteinExistence type="predicted"/>
<dbReference type="EMBL" id="JARGDL010000001">
    <property type="protein sequence ID" value="MDF1610563.1"/>
    <property type="molecule type" value="Genomic_DNA"/>
</dbReference>
<gene>
    <name evidence="3" type="ORF">P0M35_00230</name>
</gene>
<feature type="domain" description="VanZ-like" evidence="2">
    <location>
        <begin position="54"/>
        <end position="130"/>
    </location>
</feature>
<dbReference type="RefSeq" id="WP_321534328.1">
    <property type="nucleotide sequence ID" value="NZ_JARGDL010000001.1"/>
</dbReference>